<evidence type="ECO:0000259" key="2">
    <source>
        <dbReference type="Pfam" id="PF12883"/>
    </source>
</evidence>
<feature type="chain" id="PRO_5016327652" description="DUF3828 domain-containing protein" evidence="1">
    <location>
        <begin position="19"/>
        <end position="204"/>
    </location>
</feature>
<reference evidence="3 4" key="1">
    <citation type="submission" date="2018-06" db="EMBL/GenBank/DDBJ databases">
        <title>Spirosoma sp. HMF3257 Genome sequencing and assembly.</title>
        <authorList>
            <person name="Kang H."/>
            <person name="Cha I."/>
            <person name="Kim H."/>
            <person name="Kang J."/>
            <person name="Joh K."/>
        </authorList>
    </citation>
    <scope>NUCLEOTIDE SEQUENCE [LARGE SCALE GENOMIC DNA]</scope>
    <source>
        <strain evidence="3 4">HMF3257</strain>
    </source>
</reference>
<feature type="signal peptide" evidence="1">
    <location>
        <begin position="1"/>
        <end position="18"/>
    </location>
</feature>
<name>A0A327NHG6_9BACT</name>
<feature type="domain" description="DUF3828" evidence="2">
    <location>
        <begin position="63"/>
        <end position="190"/>
    </location>
</feature>
<evidence type="ECO:0000313" key="4">
    <source>
        <dbReference type="Proteomes" id="UP000249016"/>
    </source>
</evidence>
<dbReference type="Gene3D" id="3.10.450.50">
    <property type="match status" value="1"/>
</dbReference>
<keyword evidence="4" id="KW-1185">Reference proteome</keyword>
<dbReference type="InterPro" id="IPR024289">
    <property type="entry name" value="DUF3828"/>
</dbReference>
<evidence type="ECO:0000313" key="3">
    <source>
        <dbReference type="EMBL" id="RAI74235.1"/>
    </source>
</evidence>
<proteinExistence type="predicted"/>
<dbReference type="OrthoDB" id="938346at2"/>
<sequence>MKFILHLLLAIGILTACHQSSSTSTATTSSTQSTLSDSVAIANVVHGFYTWYGAFSQDTTHRIDFTDDRGDHLKLNQPKLQRYYAHFKASGFVSDEFVASEYAFYKQCSQLWQKEAIDDVPSCMDADKYFCAQDWEPEFWTSSPIRIRHTSADQVIATLYGKSYNSPLERNVALKRENGKWLITGIECDMGLSADQQSNGHQRK</sequence>
<dbReference type="Pfam" id="PF12883">
    <property type="entry name" value="DUF3828"/>
    <property type="match status" value="1"/>
</dbReference>
<gene>
    <name evidence="3" type="ORF">HMF3257_07665</name>
</gene>
<accession>A0A327NHG6</accession>
<dbReference type="EMBL" id="QLII01000001">
    <property type="protein sequence ID" value="RAI74235.1"/>
    <property type="molecule type" value="Genomic_DNA"/>
</dbReference>
<comment type="caution">
    <text evidence="3">The sequence shown here is derived from an EMBL/GenBank/DDBJ whole genome shotgun (WGS) entry which is preliminary data.</text>
</comment>
<organism evidence="3 4">
    <name type="scientific">Spirosoma telluris</name>
    <dbReference type="NCBI Taxonomy" id="2183553"/>
    <lineage>
        <taxon>Bacteria</taxon>
        <taxon>Pseudomonadati</taxon>
        <taxon>Bacteroidota</taxon>
        <taxon>Cytophagia</taxon>
        <taxon>Cytophagales</taxon>
        <taxon>Cytophagaceae</taxon>
        <taxon>Spirosoma</taxon>
    </lineage>
</organism>
<dbReference type="Proteomes" id="UP000249016">
    <property type="component" value="Unassembled WGS sequence"/>
</dbReference>
<keyword evidence="1" id="KW-0732">Signal</keyword>
<dbReference type="RefSeq" id="WP_111341136.1">
    <property type="nucleotide sequence ID" value="NZ_QLII01000001.1"/>
</dbReference>
<evidence type="ECO:0000256" key="1">
    <source>
        <dbReference type="SAM" id="SignalP"/>
    </source>
</evidence>
<protein>
    <recommendedName>
        <fullName evidence="2">DUF3828 domain-containing protein</fullName>
    </recommendedName>
</protein>
<dbReference type="AlphaFoldDB" id="A0A327NHG6"/>
<dbReference type="PROSITE" id="PS51257">
    <property type="entry name" value="PROKAR_LIPOPROTEIN"/>
    <property type="match status" value="1"/>
</dbReference>